<organism evidence="3">
    <name type="scientific">Schistosoma curassoni</name>
    <dbReference type="NCBI Taxonomy" id="6186"/>
    <lineage>
        <taxon>Eukaryota</taxon>
        <taxon>Metazoa</taxon>
        <taxon>Spiralia</taxon>
        <taxon>Lophotrochozoa</taxon>
        <taxon>Platyhelminthes</taxon>
        <taxon>Trematoda</taxon>
        <taxon>Digenea</taxon>
        <taxon>Strigeidida</taxon>
        <taxon>Schistosomatoidea</taxon>
        <taxon>Schistosomatidae</taxon>
        <taxon>Schistosoma</taxon>
    </lineage>
</organism>
<dbReference type="STRING" id="6186.A0A183JJG5"/>
<evidence type="ECO:0000313" key="1">
    <source>
        <dbReference type="EMBL" id="VDO77302.1"/>
    </source>
</evidence>
<reference evidence="3" key="1">
    <citation type="submission" date="2016-06" db="UniProtKB">
        <authorList>
            <consortium name="WormBaseParasite"/>
        </authorList>
    </citation>
    <scope>IDENTIFICATION</scope>
</reference>
<name>A0A183JJG5_9TREM</name>
<evidence type="ECO:0000313" key="3">
    <source>
        <dbReference type="WBParaSite" id="SCUD_0000284001-mRNA-1"/>
    </source>
</evidence>
<dbReference type="AlphaFoldDB" id="A0A183JJG5"/>
<keyword evidence="2" id="KW-1185">Reference proteome</keyword>
<proteinExistence type="predicted"/>
<evidence type="ECO:0000313" key="2">
    <source>
        <dbReference type="Proteomes" id="UP000279833"/>
    </source>
</evidence>
<sequence length="87" mass="10019">MTQSYVVMTPFTLGNMKIIRFERTHNLDESMVHHIAGGQHSGIIINKECKLKMEPMDVPEMQLQFTCIMFNNRTSETHAVSIPGYDF</sequence>
<protein>
    <submittedName>
        <fullName evidence="1 3">Uncharacterized protein</fullName>
    </submittedName>
</protein>
<gene>
    <name evidence="1" type="ORF">SCUD_LOCUS2841</name>
</gene>
<dbReference type="Proteomes" id="UP000279833">
    <property type="component" value="Unassembled WGS sequence"/>
</dbReference>
<dbReference type="EMBL" id="UZAK01002933">
    <property type="protein sequence ID" value="VDO77302.1"/>
    <property type="molecule type" value="Genomic_DNA"/>
</dbReference>
<reference evidence="1 2" key="2">
    <citation type="submission" date="2018-11" db="EMBL/GenBank/DDBJ databases">
        <authorList>
            <consortium name="Pathogen Informatics"/>
        </authorList>
    </citation>
    <scope>NUCLEOTIDE SEQUENCE [LARGE SCALE GENOMIC DNA]</scope>
    <source>
        <strain evidence="1">Dakar</strain>
        <strain evidence="2">Dakar, Senegal</strain>
    </source>
</reference>
<accession>A0A183JJG5</accession>
<dbReference type="WBParaSite" id="SCUD_0000284001-mRNA-1">
    <property type="protein sequence ID" value="SCUD_0000284001-mRNA-1"/>
    <property type="gene ID" value="SCUD_0000284001"/>
</dbReference>